<dbReference type="PANTHER" id="PTHR10983">
    <property type="entry name" value="1-ACYLGLYCEROL-3-PHOSPHATE ACYLTRANSFERASE-RELATED"/>
    <property type="match status" value="1"/>
</dbReference>
<keyword evidence="3" id="KW-0012">Acyltransferase</keyword>
<feature type="domain" description="Acyltransferase C-terminal" evidence="4">
    <location>
        <begin position="262"/>
        <end position="314"/>
    </location>
</feature>
<dbReference type="GO" id="GO:0036149">
    <property type="term" value="P:phosphatidylinositol acyl-chain remodeling"/>
    <property type="evidence" value="ECO:0007669"/>
    <property type="project" value="TreeGrafter"/>
</dbReference>
<comment type="similarity">
    <text evidence="1">Belongs to the 1-acyl-sn-glycerol-3-phosphate acyltransferase family.</text>
</comment>
<organism evidence="5 6">
    <name type="scientific">Trichomonascus ciferrii</name>
    <dbReference type="NCBI Taxonomy" id="44093"/>
    <lineage>
        <taxon>Eukaryota</taxon>
        <taxon>Fungi</taxon>
        <taxon>Dikarya</taxon>
        <taxon>Ascomycota</taxon>
        <taxon>Saccharomycotina</taxon>
        <taxon>Dipodascomycetes</taxon>
        <taxon>Dipodascales</taxon>
        <taxon>Trichomonascaceae</taxon>
        <taxon>Trichomonascus</taxon>
        <taxon>Trichomonascus ciferrii complex</taxon>
    </lineage>
</organism>
<gene>
    <name evidence="5" type="ORF">TRICI_003838</name>
</gene>
<keyword evidence="6" id="KW-1185">Reference proteome</keyword>
<sequence length="318" mass="37790">MELKLDWFNLDMKMEGKVEYVRACWYLCCLWVYMVIHHCAVLPLCVVCPVPVKEELKCFLSWCLWSCMKHVMVNERYVHVDYCGDAVDDETSAMVLCNHSSMLDYMVIACMGEDHKMKGRCNFLIWKKCVKFPDLRIAYQKFRISENWRMSSRELDREFHPAITSKRPYWTVVFPEVDSYTAFLHDKNVAFSQANHAPVYQNLLSPRYACFTQPASYLKKRGGACDLYDVTLCYWAVKDGQRICKSPTLLDVMFNRDNTQWNVDVHVKKISMKSLPRRDHGLQKWLERTWIEKDGLLKKKHKTIDTHEDHKKRFRKRN</sequence>
<dbReference type="VEuPathDB" id="FungiDB:TRICI_003838"/>
<evidence type="ECO:0000313" key="5">
    <source>
        <dbReference type="EMBL" id="KAA8911353.1"/>
    </source>
</evidence>
<reference evidence="5" key="1">
    <citation type="journal article" date="2019" name="G3 (Bethesda)">
        <title>Genome Assemblies of Two Rare Opportunistic Yeast Pathogens: Diutina rugosa (syn. Candida rugosa) and Trichomonascus ciferrii (syn. Candida ciferrii).</title>
        <authorList>
            <person name="Mixao V."/>
            <person name="Saus E."/>
            <person name="Hansen A.P."/>
            <person name="Lass-Florl C."/>
            <person name="Gabaldon T."/>
        </authorList>
    </citation>
    <scope>NUCLEOTIDE SEQUENCE</scope>
    <source>
        <strain evidence="5">CBS 4856</strain>
    </source>
</reference>
<dbReference type="GO" id="GO:0005783">
    <property type="term" value="C:endoplasmic reticulum"/>
    <property type="evidence" value="ECO:0007669"/>
    <property type="project" value="TreeGrafter"/>
</dbReference>
<dbReference type="Pfam" id="PF16076">
    <property type="entry name" value="Acyltransf_C"/>
    <property type="match status" value="1"/>
</dbReference>
<dbReference type="Proteomes" id="UP000761534">
    <property type="component" value="Unassembled WGS sequence"/>
</dbReference>
<dbReference type="AlphaFoldDB" id="A0A642V2M4"/>
<dbReference type="OrthoDB" id="189226at2759"/>
<name>A0A642V2M4_9ASCO</name>
<dbReference type="GO" id="GO:0016746">
    <property type="term" value="F:acyltransferase activity"/>
    <property type="evidence" value="ECO:0007669"/>
    <property type="project" value="UniProtKB-KW"/>
</dbReference>
<comment type="caution">
    <text evidence="5">The sequence shown here is derived from an EMBL/GenBank/DDBJ whole genome shotgun (WGS) entry which is preliminary data.</text>
</comment>
<evidence type="ECO:0000313" key="6">
    <source>
        <dbReference type="Proteomes" id="UP000761534"/>
    </source>
</evidence>
<evidence type="ECO:0000259" key="4">
    <source>
        <dbReference type="Pfam" id="PF16076"/>
    </source>
</evidence>
<evidence type="ECO:0000256" key="3">
    <source>
        <dbReference type="ARBA" id="ARBA00023315"/>
    </source>
</evidence>
<dbReference type="EMBL" id="SWFS01000287">
    <property type="protein sequence ID" value="KAA8911353.1"/>
    <property type="molecule type" value="Genomic_DNA"/>
</dbReference>
<evidence type="ECO:0000256" key="2">
    <source>
        <dbReference type="ARBA" id="ARBA00022679"/>
    </source>
</evidence>
<dbReference type="PANTHER" id="PTHR10983:SF70">
    <property type="entry name" value="PROTEIN MUM3"/>
    <property type="match status" value="1"/>
</dbReference>
<proteinExistence type="inferred from homology"/>
<accession>A0A642V2M4</accession>
<keyword evidence="2" id="KW-0808">Transferase</keyword>
<protein>
    <recommendedName>
        <fullName evidence="4">Acyltransferase C-terminal domain-containing protein</fullName>
    </recommendedName>
</protein>
<dbReference type="InterPro" id="IPR032098">
    <property type="entry name" value="Acyltransf_C"/>
</dbReference>
<evidence type="ECO:0000256" key="1">
    <source>
        <dbReference type="ARBA" id="ARBA00008655"/>
    </source>
</evidence>